<dbReference type="KEGG" id="tak:Tharo_2364"/>
<gene>
    <name evidence="1" type="ORF">Tharo_2364</name>
</gene>
<proteinExistence type="predicted"/>
<accession>A0A2R4BPJ2</accession>
<dbReference type="EMBL" id="CP028339">
    <property type="protein sequence ID" value="AVR89261.1"/>
    <property type="molecule type" value="Genomic_DNA"/>
</dbReference>
<dbReference type="RefSeq" id="WP_107221401.1">
    <property type="nucleotide sequence ID" value="NZ_CP028339.1"/>
</dbReference>
<organism evidence="1 2">
    <name type="scientific">Thauera aromatica K172</name>
    <dbReference type="NCBI Taxonomy" id="44139"/>
    <lineage>
        <taxon>Bacteria</taxon>
        <taxon>Pseudomonadati</taxon>
        <taxon>Pseudomonadota</taxon>
        <taxon>Betaproteobacteria</taxon>
        <taxon>Rhodocyclales</taxon>
        <taxon>Zoogloeaceae</taxon>
        <taxon>Thauera</taxon>
    </lineage>
</organism>
<keyword evidence="2" id="KW-1185">Reference proteome</keyword>
<dbReference type="AlphaFoldDB" id="A0A2R4BPJ2"/>
<name>A0A2R4BPJ2_THAAR</name>
<sequence length="65" mass="7277">MANRNYSRADWQTAQVVDDVVAYLMRGGRPASAKSFMNEHLVPPMVQRRVLANQAAVRHRISPAA</sequence>
<protein>
    <submittedName>
        <fullName evidence="1">Uncharacterized protein</fullName>
    </submittedName>
</protein>
<evidence type="ECO:0000313" key="2">
    <source>
        <dbReference type="Proteomes" id="UP000241885"/>
    </source>
</evidence>
<reference evidence="1 2" key="1">
    <citation type="submission" date="2018-03" db="EMBL/GenBank/DDBJ databases">
        <title>Complete genome sequence of Thauera aromatica, a model organism for studying aromatic compound degradation under denitrifying conditions.</title>
        <authorList>
            <person name="Lo H.-Y."/>
            <person name="Goris T."/>
            <person name="Boll M."/>
            <person name="Mueller J.A."/>
        </authorList>
    </citation>
    <scope>NUCLEOTIDE SEQUENCE [LARGE SCALE GENOMIC DNA]</scope>
    <source>
        <strain evidence="1 2">K172</strain>
    </source>
</reference>
<dbReference type="Proteomes" id="UP000241885">
    <property type="component" value="Chromosome"/>
</dbReference>
<evidence type="ECO:0000313" key="1">
    <source>
        <dbReference type="EMBL" id="AVR89261.1"/>
    </source>
</evidence>